<feature type="compositionally biased region" description="Basic and acidic residues" evidence="6">
    <location>
        <begin position="220"/>
        <end position="237"/>
    </location>
</feature>
<keyword evidence="4 7" id="KW-1133">Transmembrane helix</keyword>
<dbReference type="Gene3D" id="1.20.1250.20">
    <property type="entry name" value="MFS general substrate transporter like domains"/>
    <property type="match status" value="1"/>
</dbReference>
<feature type="transmembrane region" description="Helical" evidence="7">
    <location>
        <begin position="246"/>
        <end position="267"/>
    </location>
</feature>
<dbReference type="Proteomes" id="UP000596311">
    <property type="component" value="Chromosome"/>
</dbReference>
<keyword evidence="9" id="KW-1185">Reference proteome</keyword>
<name>A0ABX7EM67_9ACTN</name>
<dbReference type="CDD" id="cd06173">
    <property type="entry name" value="MFS_MefA_like"/>
    <property type="match status" value="1"/>
</dbReference>
<feature type="transmembrane region" description="Helical" evidence="7">
    <location>
        <begin position="378"/>
        <end position="400"/>
    </location>
</feature>
<protein>
    <submittedName>
        <fullName evidence="8">MFS transporter</fullName>
    </submittedName>
</protein>
<feature type="region of interest" description="Disordered" evidence="6">
    <location>
        <begin position="220"/>
        <end position="239"/>
    </location>
</feature>
<feature type="transmembrane region" description="Helical" evidence="7">
    <location>
        <begin position="41"/>
        <end position="65"/>
    </location>
</feature>
<feature type="region of interest" description="Disordered" evidence="6">
    <location>
        <begin position="436"/>
        <end position="458"/>
    </location>
</feature>
<feature type="transmembrane region" description="Helical" evidence="7">
    <location>
        <begin position="71"/>
        <end position="97"/>
    </location>
</feature>
<dbReference type="Pfam" id="PF07690">
    <property type="entry name" value="MFS_1"/>
    <property type="match status" value="1"/>
</dbReference>
<feature type="compositionally biased region" description="Gly residues" evidence="6">
    <location>
        <begin position="446"/>
        <end position="458"/>
    </location>
</feature>
<feature type="region of interest" description="Disordered" evidence="6">
    <location>
        <begin position="1"/>
        <end position="33"/>
    </location>
</feature>
<evidence type="ECO:0000256" key="2">
    <source>
        <dbReference type="ARBA" id="ARBA00022475"/>
    </source>
</evidence>
<dbReference type="InterPro" id="IPR011701">
    <property type="entry name" value="MFS"/>
</dbReference>
<feature type="transmembrane region" description="Helical" evidence="7">
    <location>
        <begin position="170"/>
        <end position="189"/>
    </location>
</feature>
<evidence type="ECO:0000256" key="1">
    <source>
        <dbReference type="ARBA" id="ARBA00004651"/>
    </source>
</evidence>
<feature type="transmembrane region" description="Helical" evidence="7">
    <location>
        <begin position="320"/>
        <end position="340"/>
    </location>
</feature>
<dbReference type="PANTHER" id="PTHR23513">
    <property type="entry name" value="INTEGRAL MEMBRANE EFFLUX PROTEIN-RELATED"/>
    <property type="match status" value="1"/>
</dbReference>
<feature type="transmembrane region" description="Helical" evidence="7">
    <location>
        <begin position="104"/>
        <end position="123"/>
    </location>
</feature>
<feature type="transmembrane region" description="Helical" evidence="7">
    <location>
        <begin position="346"/>
        <end position="366"/>
    </location>
</feature>
<proteinExistence type="predicted"/>
<evidence type="ECO:0000256" key="5">
    <source>
        <dbReference type="ARBA" id="ARBA00023136"/>
    </source>
</evidence>
<evidence type="ECO:0000256" key="4">
    <source>
        <dbReference type="ARBA" id="ARBA00022989"/>
    </source>
</evidence>
<feature type="transmembrane region" description="Helical" evidence="7">
    <location>
        <begin position="129"/>
        <end position="149"/>
    </location>
</feature>
<feature type="transmembrane region" description="Helical" evidence="7">
    <location>
        <begin position="195"/>
        <end position="214"/>
    </location>
</feature>
<accession>A0ABX7EM67</accession>
<evidence type="ECO:0000256" key="7">
    <source>
        <dbReference type="SAM" id="Phobius"/>
    </source>
</evidence>
<evidence type="ECO:0000313" key="9">
    <source>
        <dbReference type="Proteomes" id="UP000596311"/>
    </source>
</evidence>
<keyword evidence="3 7" id="KW-0812">Transmembrane</keyword>
<feature type="transmembrane region" description="Helical" evidence="7">
    <location>
        <begin position="412"/>
        <end position="432"/>
    </location>
</feature>
<keyword evidence="2" id="KW-1003">Cell membrane</keyword>
<comment type="subcellular location">
    <subcellularLocation>
        <location evidence="1">Cell membrane</location>
        <topology evidence="1">Multi-pass membrane protein</topology>
    </subcellularLocation>
</comment>
<evidence type="ECO:0000256" key="3">
    <source>
        <dbReference type="ARBA" id="ARBA00022692"/>
    </source>
</evidence>
<evidence type="ECO:0000256" key="6">
    <source>
        <dbReference type="SAM" id="MobiDB-lite"/>
    </source>
</evidence>
<gene>
    <name evidence="8" type="ORF">G9U55_30120</name>
</gene>
<evidence type="ECO:0000313" key="8">
    <source>
        <dbReference type="EMBL" id="QRF05984.1"/>
    </source>
</evidence>
<reference evidence="8 9" key="1">
    <citation type="submission" date="2020-03" db="EMBL/GenBank/DDBJ databases">
        <title>Genome mining and metabolic profiling illuminate the polycyclic tetramate macrolactams from Streptomyces koyangensis SCSIO 5802.</title>
        <authorList>
            <person name="Ding W."/>
        </authorList>
    </citation>
    <scope>NUCLEOTIDE SEQUENCE [LARGE SCALE GENOMIC DNA]</scope>
    <source>
        <strain evidence="8 9">SCSIO 5802</strain>
    </source>
</reference>
<feature type="transmembrane region" description="Helical" evidence="7">
    <location>
        <begin position="287"/>
        <end position="308"/>
    </location>
</feature>
<dbReference type="EMBL" id="CP049945">
    <property type="protein sequence ID" value="QRF05984.1"/>
    <property type="molecule type" value="Genomic_DNA"/>
</dbReference>
<dbReference type="InterPro" id="IPR036259">
    <property type="entry name" value="MFS_trans_sf"/>
</dbReference>
<organism evidence="8 9">
    <name type="scientific">Streptomyces koyangensis</name>
    <dbReference type="NCBI Taxonomy" id="188770"/>
    <lineage>
        <taxon>Bacteria</taxon>
        <taxon>Bacillati</taxon>
        <taxon>Actinomycetota</taxon>
        <taxon>Actinomycetes</taxon>
        <taxon>Kitasatosporales</taxon>
        <taxon>Streptomycetaceae</taxon>
        <taxon>Streptomyces</taxon>
        <taxon>Streptomyces aurantiacus group</taxon>
    </lineage>
</organism>
<dbReference type="PANTHER" id="PTHR23513:SF11">
    <property type="entry name" value="STAPHYLOFERRIN A TRANSPORTER"/>
    <property type="match status" value="1"/>
</dbReference>
<sequence>MPPPGTADAAETSSGTTGKGPASTDGSGEGHSGGTGGRFHAVVAAYAVSGYGNYLNLIALSLFSYHVTGSAFGVGAVMALRLFSGVLAGLGSAALAARTTRLRIMVGADIGQGLAMTVLAVFADRTPVWLLGCAVVVTGAGNVCFTVALRSAVPAMVGPEARTRANGLLVTGRSIATVLGFASAAPVIAFGGYGAAFAVNAASFAVCAVALLALRPRTDAEDPGPEERGQEEGAERAGRRRVWRGAAGLPGLLLGMILLRGADAFASSSHNVALPVVAHAAEPSGPALFMTRFWVAWAVGTIAAHFVLKRAAKGSEWGERAFAWGTLAMSVLFVAAFTGLPVAGLMAVAACAGFADGWTEIVYTSRLQAAPDRQRSRLFGMSATAETAGFAVGTVLAAAALEVLPAPTVVGVFHGAAVCAALLLLAFAATAARSPSPIRRSEGDTHGTGPGTGTPPGA</sequence>
<dbReference type="SUPFAM" id="SSF103473">
    <property type="entry name" value="MFS general substrate transporter"/>
    <property type="match status" value="1"/>
</dbReference>
<keyword evidence="5 7" id="KW-0472">Membrane</keyword>